<dbReference type="InterPro" id="IPR021234">
    <property type="entry name" value="DUF2827"/>
</dbReference>
<organism evidence="1 2">
    <name type="scientific">Paralysiella testudinis</name>
    <dbReference type="NCBI Taxonomy" id="2809020"/>
    <lineage>
        <taxon>Bacteria</taxon>
        <taxon>Pseudomonadati</taxon>
        <taxon>Pseudomonadota</taxon>
        <taxon>Betaproteobacteria</taxon>
        <taxon>Neisseriales</taxon>
        <taxon>Neisseriaceae</taxon>
        <taxon>Paralysiella</taxon>
    </lineage>
</organism>
<name>A0A892ZHD0_9NEIS</name>
<evidence type="ECO:0000313" key="1">
    <source>
        <dbReference type="EMBL" id="QRQ82043.1"/>
    </source>
</evidence>
<sequence>MLERKSLSIGISFHLDDKCSDIWANGAIQNIIFLYFLLEKIPQVAKVSLVYLGDRHTPPDGLMLDKLDIILEPLDEVISNLDVLIEGSVMISPEHAQSVHEKGGKVISYRMGNDFILEMESFLFDKPATRYFNGAKFDAIWTIPQHEKICRSYFSIMLRAPLFVLPHIWSPLFTQKVIDRLEAQNIPFGYRPQQGSKRISSFESNINVVKTSYIPILICEQAYRTEPDLISHIYMCNTFHKKDNISFHNFIGRTDIVKNNIMTVEGRFQMPDFLARYTDIVVAHQWENALNYAYYDALYGGYPLIHNSDMLPVGYKYREFDAYDGAHVLLDVIKNHDYCHDVYLRHALDFLKRLHPEARENVKAHENALLVLFSEN</sequence>
<dbReference type="Pfam" id="PF10933">
    <property type="entry name" value="DUF2827"/>
    <property type="match status" value="1"/>
</dbReference>
<keyword evidence="2" id="KW-1185">Reference proteome</keyword>
<dbReference type="RefSeq" id="WP_230339335.1">
    <property type="nucleotide sequence ID" value="NZ_CP069798.1"/>
</dbReference>
<evidence type="ECO:0000313" key="2">
    <source>
        <dbReference type="Proteomes" id="UP000653156"/>
    </source>
</evidence>
<dbReference type="Proteomes" id="UP000653156">
    <property type="component" value="Chromosome"/>
</dbReference>
<reference evidence="1" key="1">
    <citation type="submission" date="2021-02" db="EMBL/GenBank/DDBJ databases">
        <title>Neisseriaceae sp. 26B isolated from the cloaca of a Common Toad-headed Turtle (Mesoclemmys nasuta).</title>
        <authorList>
            <person name="Spergser J."/>
            <person name="Busse H.-J."/>
        </authorList>
    </citation>
    <scope>NUCLEOTIDE SEQUENCE</scope>
    <source>
        <strain evidence="1">26B</strain>
    </source>
</reference>
<protein>
    <submittedName>
        <fullName evidence="1">DUF2827 domain-containing protein</fullName>
    </submittedName>
</protein>
<gene>
    <name evidence="1" type="ORF">JQU52_00925</name>
</gene>
<dbReference type="KEGG" id="ptes:JQU52_00925"/>
<dbReference type="AlphaFoldDB" id="A0A892ZHD0"/>
<accession>A0A892ZHD0</accession>
<dbReference type="EMBL" id="CP069798">
    <property type="protein sequence ID" value="QRQ82043.1"/>
    <property type="molecule type" value="Genomic_DNA"/>
</dbReference>
<proteinExistence type="predicted"/>